<organism evidence="1 2">
    <name type="scientific">Pontibacter ummariensis</name>
    <dbReference type="NCBI Taxonomy" id="1610492"/>
    <lineage>
        <taxon>Bacteria</taxon>
        <taxon>Pseudomonadati</taxon>
        <taxon>Bacteroidota</taxon>
        <taxon>Cytophagia</taxon>
        <taxon>Cytophagales</taxon>
        <taxon>Hymenobacteraceae</taxon>
        <taxon>Pontibacter</taxon>
    </lineage>
</organism>
<accession>A0A239HJS6</accession>
<dbReference type="AlphaFoldDB" id="A0A239HJS6"/>
<dbReference type="EMBL" id="FZOQ01000014">
    <property type="protein sequence ID" value="SNS81405.1"/>
    <property type="molecule type" value="Genomic_DNA"/>
</dbReference>
<dbReference type="Proteomes" id="UP000198432">
    <property type="component" value="Unassembled WGS sequence"/>
</dbReference>
<dbReference type="InterPro" id="IPR021508">
    <property type="entry name" value="Gp17-like"/>
</dbReference>
<dbReference type="RefSeq" id="WP_089320059.1">
    <property type="nucleotide sequence ID" value="NZ_FZOQ01000014.1"/>
</dbReference>
<proteinExistence type="predicted"/>
<gene>
    <name evidence="1" type="ORF">SAMN06296052_11413</name>
</gene>
<dbReference type="Gene3D" id="3.30.2000.30">
    <property type="match status" value="1"/>
</dbReference>
<evidence type="ECO:0008006" key="3">
    <source>
        <dbReference type="Google" id="ProtNLM"/>
    </source>
</evidence>
<protein>
    <recommendedName>
        <fullName evidence="3">DUF3168 domain-containing protein</fullName>
    </recommendedName>
</protein>
<dbReference type="InterPro" id="IPR053745">
    <property type="entry name" value="Viral_Tail_Comp_sf"/>
</dbReference>
<evidence type="ECO:0000313" key="2">
    <source>
        <dbReference type="Proteomes" id="UP000198432"/>
    </source>
</evidence>
<name>A0A239HJS6_9BACT</name>
<reference evidence="2" key="1">
    <citation type="submission" date="2017-06" db="EMBL/GenBank/DDBJ databases">
        <authorList>
            <person name="Varghese N."/>
            <person name="Submissions S."/>
        </authorList>
    </citation>
    <scope>NUCLEOTIDE SEQUENCE [LARGE SCALE GENOMIC DNA]</scope>
    <source>
        <strain evidence="2">NKM1</strain>
    </source>
</reference>
<keyword evidence="2" id="KW-1185">Reference proteome</keyword>
<evidence type="ECO:0000313" key="1">
    <source>
        <dbReference type="EMBL" id="SNS81405.1"/>
    </source>
</evidence>
<sequence>MMQFIIDKLLADAGVSAIVANKVYPQVAPQTTLLPYVTCQVVSDVPVRCREGIATEEVLIQVNAIAATYTQCHDLFLAVRNALDGAKEGNQESEWLNAQDLTRQEGSAHGKAIDFKLIIG</sequence>
<dbReference type="Pfam" id="PF11367">
    <property type="entry name" value="Tail_completion_gp17"/>
    <property type="match status" value="1"/>
</dbReference>